<dbReference type="InterPro" id="IPR005531">
    <property type="entry name" value="Asp23"/>
</dbReference>
<proteinExistence type="inferred from homology"/>
<accession>A0A1G5RSF2</accession>
<dbReference type="PANTHER" id="PTHR34297:SF2">
    <property type="entry name" value="ASP23_GLS24 FAMILY ENVELOPE STRESS RESPONSE PROTEIN"/>
    <property type="match status" value="1"/>
</dbReference>
<dbReference type="EMBL" id="FMWL01000002">
    <property type="protein sequence ID" value="SCZ76947.1"/>
    <property type="molecule type" value="Genomic_DNA"/>
</dbReference>
<sequence>MAIKVENAHGAVFINNDVIATIAGAAAIECYGLVGMASRNTTGGIANLLKKENLSKGVRIHSEDEGIVIDLFVIVQFGTKISVVAQNIIERVKYSVENQTGLKVLKVNLNIEGVRVQA</sequence>
<dbReference type="Pfam" id="PF03780">
    <property type="entry name" value="Asp23"/>
    <property type="match status" value="1"/>
</dbReference>
<name>A0A1G5RSF2_9FIRM</name>
<dbReference type="OrthoDB" id="9791482at2"/>
<gene>
    <name evidence="2" type="ORF">SAMN03080599_00487</name>
</gene>
<comment type="similarity">
    <text evidence="1">Belongs to the asp23 family.</text>
</comment>
<evidence type="ECO:0000313" key="2">
    <source>
        <dbReference type="EMBL" id="SCZ76947.1"/>
    </source>
</evidence>
<evidence type="ECO:0000313" key="3">
    <source>
        <dbReference type="Proteomes" id="UP000199208"/>
    </source>
</evidence>
<dbReference type="PANTHER" id="PTHR34297">
    <property type="entry name" value="HYPOTHETICAL CYTOSOLIC PROTEIN-RELATED"/>
    <property type="match status" value="1"/>
</dbReference>
<reference evidence="2 3" key="1">
    <citation type="submission" date="2016-10" db="EMBL/GenBank/DDBJ databases">
        <authorList>
            <person name="de Groot N.N."/>
        </authorList>
    </citation>
    <scope>NUCLEOTIDE SEQUENCE [LARGE SCALE GENOMIC DNA]</scope>
    <source>
        <strain evidence="2 3">DSM 2784</strain>
    </source>
</reference>
<dbReference type="STRING" id="1120920.SAMN03080599_00487"/>
<evidence type="ECO:0000256" key="1">
    <source>
        <dbReference type="ARBA" id="ARBA00005721"/>
    </source>
</evidence>
<dbReference type="RefSeq" id="WP_092589294.1">
    <property type="nucleotide sequence ID" value="NZ_FMWL01000002.1"/>
</dbReference>
<dbReference type="Proteomes" id="UP000199208">
    <property type="component" value="Unassembled WGS sequence"/>
</dbReference>
<dbReference type="AlphaFoldDB" id="A0A1G5RSF2"/>
<keyword evidence="3" id="KW-1185">Reference proteome</keyword>
<protein>
    <submittedName>
        <fullName evidence="2">Uncharacterized conserved protein YloU, alkaline shock protein (Asp23) family</fullName>
    </submittedName>
</protein>
<organism evidence="2 3">
    <name type="scientific">Acidaminobacter hydrogenoformans DSM 2784</name>
    <dbReference type="NCBI Taxonomy" id="1120920"/>
    <lineage>
        <taxon>Bacteria</taxon>
        <taxon>Bacillati</taxon>
        <taxon>Bacillota</taxon>
        <taxon>Clostridia</taxon>
        <taxon>Peptostreptococcales</taxon>
        <taxon>Acidaminobacteraceae</taxon>
        <taxon>Acidaminobacter</taxon>
    </lineage>
</organism>